<evidence type="ECO:0000313" key="3">
    <source>
        <dbReference type="EMBL" id="GAA3899195.1"/>
    </source>
</evidence>
<protein>
    <submittedName>
        <fullName evidence="3">ADP-ribosylglycohydrolase family protein</fullName>
    </submittedName>
</protein>
<dbReference type="InterPro" id="IPR036705">
    <property type="entry name" value="Ribosyl_crysJ1_sf"/>
</dbReference>
<dbReference type="PANTHER" id="PTHR16222">
    <property type="entry name" value="ADP-RIBOSYLGLYCOHYDROLASE"/>
    <property type="match status" value="1"/>
</dbReference>
<evidence type="ECO:0000313" key="4">
    <source>
        <dbReference type="Proteomes" id="UP001500133"/>
    </source>
</evidence>
<dbReference type="Gene3D" id="1.10.4080.10">
    <property type="entry name" value="ADP-ribosylation/Crystallin J1"/>
    <property type="match status" value="1"/>
</dbReference>
<dbReference type="Pfam" id="PF03747">
    <property type="entry name" value="ADP_ribosyl_GH"/>
    <property type="match status" value="1"/>
</dbReference>
<dbReference type="PANTHER" id="PTHR16222:SF24">
    <property type="entry name" value="ADP-RIBOSYLHYDROLASE ARH3"/>
    <property type="match status" value="1"/>
</dbReference>
<evidence type="ECO:0000256" key="1">
    <source>
        <dbReference type="ARBA" id="ARBA00010702"/>
    </source>
</evidence>
<sequence>MMPNDTVPSAPLSHYRGCLLAGACGDALGARVEFWPRAEIIQQFGEPGITHFWPAYGCTGAITDDTQMTLFTAEGLLATEAQPRVSDIEGHRRTGAAALQRWLLTQNEKSALTDPTSPVKSALVADPVLHARRAPGNTCLSALREMKVLGERAGNHSKGCGGVMRVAPAGLFAATHGLAPETTFALGRELAWLTHGHPSGYLTGGVLAVLIQRLIKGDSLEDSVTLGLALLAEEDGHEETRDALQQAWRLADSPTPYPEAIAALGEGWVAEEALAIAVYCARVAEDLRHGVILAVNHDGDSDSTGAMAGNLLGAMHGEAAIPQRWLSELELRETIALMGEALGPR</sequence>
<comment type="caution">
    <text evidence="3">The sequence shown here is derived from an EMBL/GenBank/DDBJ whole genome shotgun (WGS) entry which is preliminary data.</text>
</comment>
<dbReference type="Proteomes" id="UP001500133">
    <property type="component" value="Unassembled WGS sequence"/>
</dbReference>
<dbReference type="InterPro" id="IPR005502">
    <property type="entry name" value="Ribosyl_crysJ1"/>
</dbReference>
<dbReference type="RefSeq" id="WP_344702399.1">
    <property type="nucleotide sequence ID" value="NZ_BAAAZT010000028.1"/>
</dbReference>
<evidence type="ECO:0000256" key="2">
    <source>
        <dbReference type="ARBA" id="ARBA00022801"/>
    </source>
</evidence>
<organism evidence="3 4">
    <name type="scientific">Halomonas cibimaris</name>
    <dbReference type="NCBI Taxonomy" id="657012"/>
    <lineage>
        <taxon>Bacteria</taxon>
        <taxon>Pseudomonadati</taxon>
        <taxon>Pseudomonadota</taxon>
        <taxon>Gammaproteobacteria</taxon>
        <taxon>Oceanospirillales</taxon>
        <taxon>Halomonadaceae</taxon>
        <taxon>Halomonas</taxon>
    </lineage>
</organism>
<comment type="similarity">
    <text evidence="1">Belongs to the ADP-ribosylglycohydrolase family.</text>
</comment>
<proteinExistence type="inferred from homology"/>
<keyword evidence="4" id="KW-1185">Reference proteome</keyword>
<dbReference type="InterPro" id="IPR050792">
    <property type="entry name" value="ADP-ribosylglycohydrolase"/>
</dbReference>
<accession>A0ABP7LCF3</accession>
<keyword evidence="2" id="KW-0378">Hydrolase</keyword>
<dbReference type="EMBL" id="BAAAZT010000028">
    <property type="protein sequence ID" value="GAA3899195.1"/>
    <property type="molecule type" value="Genomic_DNA"/>
</dbReference>
<dbReference type="SUPFAM" id="SSF101478">
    <property type="entry name" value="ADP-ribosylglycohydrolase"/>
    <property type="match status" value="1"/>
</dbReference>
<gene>
    <name evidence="3" type="ORF">GCM10022228_07120</name>
</gene>
<reference evidence="4" key="1">
    <citation type="journal article" date="2019" name="Int. J. Syst. Evol. Microbiol.">
        <title>The Global Catalogue of Microorganisms (GCM) 10K type strain sequencing project: providing services to taxonomists for standard genome sequencing and annotation.</title>
        <authorList>
            <consortium name="The Broad Institute Genomics Platform"/>
            <consortium name="The Broad Institute Genome Sequencing Center for Infectious Disease"/>
            <person name="Wu L."/>
            <person name="Ma J."/>
        </authorList>
    </citation>
    <scope>NUCLEOTIDE SEQUENCE [LARGE SCALE GENOMIC DNA]</scope>
    <source>
        <strain evidence="4">JCM 16914</strain>
    </source>
</reference>
<name>A0ABP7LCF3_9GAMM</name>